<dbReference type="AlphaFoldDB" id="A0A1F4Q4B5"/>
<comment type="subcellular location">
    <subcellularLocation>
        <location evidence="9">Cytoplasm</location>
    </subcellularLocation>
</comment>
<proteinExistence type="inferred from homology"/>
<evidence type="ECO:0000256" key="1">
    <source>
        <dbReference type="ARBA" id="ARBA00010875"/>
    </source>
</evidence>
<dbReference type="GO" id="GO:0005737">
    <property type="term" value="C:cytoplasm"/>
    <property type="evidence" value="ECO:0007669"/>
    <property type="project" value="UniProtKB-SubCell"/>
</dbReference>
<dbReference type="SUPFAM" id="SSF55486">
    <property type="entry name" value="Metalloproteases ('zincins'), catalytic domain"/>
    <property type="match status" value="1"/>
</dbReference>
<dbReference type="Gene3D" id="3.40.390.30">
    <property type="entry name" value="Metalloproteases ('zincins'), catalytic domain"/>
    <property type="match status" value="1"/>
</dbReference>
<keyword evidence="4 9" id="KW-0540">Nuclease</keyword>
<evidence type="ECO:0000256" key="9">
    <source>
        <dbReference type="HAMAP-Rule" id="MF_00009"/>
    </source>
</evidence>
<comment type="similarity">
    <text evidence="1 9">Belongs to the endoribonuclease YbeY family.</text>
</comment>
<dbReference type="EMBL" id="METM01000004">
    <property type="protein sequence ID" value="OGB90805.1"/>
    <property type="molecule type" value="Genomic_DNA"/>
</dbReference>
<evidence type="ECO:0000313" key="11">
    <source>
        <dbReference type="Proteomes" id="UP000178724"/>
    </source>
</evidence>
<evidence type="ECO:0000256" key="7">
    <source>
        <dbReference type="ARBA" id="ARBA00022801"/>
    </source>
</evidence>
<gene>
    <name evidence="9" type="primary">ybeY</name>
    <name evidence="10" type="ORF">A2625_07175</name>
</gene>
<protein>
    <recommendedName>
        <fullName evidence="9">Endoribonuclease YbeY</fullName>
        <ecNumber evidence="9">3.1.-.-</ecNumber>
    </recommendedName>
</protein>
<name>A0A1F4Q4B5_UNCSA</name>
<keyword evidence="8 9" id="KW-0862">Zinc</keyword>
<comment type="caution">
    <text evidence="10">The sequence shown here is derived from an EMBL/GenBank/DDBJ whole genome shotgun (WGS) entry which is preliminary data.</text>
</comment>
<dbReference type="Proteomes" id="UP000178724">
    <property type="component" value="Unassembled WGS sequence"/>
</dbReference>
<evidence type="ECO:0000256" key="4">
    <source>
        <dbReference type="ARBA" id="ARBA00022722"/>
    </source>
</evidence>
<accession>A0A1F4Q4B5</accession>
<dbReference type="NCBIfam" id="TIGR00043">
    <property type="entry name" value="rRNA maturation RNase YbeY"/>
    <property type="match status" value="1"/>
</dbReference>
<evidence type="ECO:0000256" key="6">
    <source>
        <dbReference type="ARBA" id="ARBA00022759"/>
    </source>
</evidence>
<keyword evidence="3 9" id="KW-0698">rRNA processing</keyword>
<feature type="binding site" evidence="9">
    <location>
        <position position="96"/>
    </location>
    <ligand>
        <name>Zn(2+)</name>
        <dbReference type="ChEBI" id="CHEBI:29105"/>
        <note>catalytic</note>
    </ligand>
</feature>
<dbReference type="GO" id="GO:0004222">
    <property type="term" value="F:metalloendopeptidase activity"/>
    <property type="evidence" value="ECO:0007669"/>
    <property type="project" value="InterPro"/>
</dbReference>
<dbReference type="Pfam" id="PF02130">
    <property type="entry name" value="YbeY"/>
    <property type="match status" value="1"/>
</dbReference>
<dbReference type="PANTHER" id="PTHR46986">
    <property type="entry name" value="ENDORIBONUCLEASE YBEY, CHLOROPLASTIC"/>
    <property type="match status" value="1"/>
</dbReference>
<dbReference type="PANTHER" id="PTHR46986:SF1">
    <property type="entry name" value="ENDORIBONUCLEASE YBEY, CHLOROPLASTIC"/>
    <property type="match status" value="1"/>
</dbReference>
<dbReference type="GO" id="GO:0008270">
    <property type="term" value="F:zinc ion binding"/>
    <property type="evidence" value="ECO:0007669"/>
    <property type="project" value="UniProtKB-UniRule"/>
</dbReference>
<dbReference type="HAMAP" id="MF_00009">
    <property type="entry name" value="Endoribonucl_YbeY"/>
    <property type="match status" value="1"/>
</dbReference>
<reference evidence="10 11" key="1">
    <citation type="journal article" date="2016" name="Nat. Commun.">
        <title>Thousands of microbial genomes shed light on interconnected biogeochemical processes in an aquifer system.</title>
        <authorList>
            <person name="Anantharaman K."/>
            <person name="Brown C.T."/>
            <person name="Hug L.A."/>
            <person name="Sharon I."/>
            <person name="Castelle C.J."/>
            <person name="Probst A.J."/>
            <person name="Thomas B.C."/>
            <person name="Singh A."/>
            <person name="Wilkins M.J."/>
            <person name="Karaoz U."/>
            <person name="Brodie E.L."/>
            <person name="Williams K.H."/>
            <person name="Hubbard S.S."/>
            <person name="Banfield J.F."/>
        </authorList>
    </citation>
    <scope>NUCLEOTIDE SEQUENCE [LARGE SCALE GENOMIC DNA]</scope>
</reference>
<evidence type="ECO:0000256" key="5">
    <source>
        <dbReference type="ARBA" id="ARBA00022723"/>
    </source>
</evidence>
<keyword evidence="6 9" id="KW-0255">Endonuclease</keyword>
<keyword evidence="9" id="KW-0963">Cytoplasm</keyword>
<feature type="binding site" evidence="9">
    <location>
        <position position="90"/>
    </location>
    <ligand>
        <name>Zn(2+)</name>
        <dbReference type="ChEBI" id="CHEBI:29105"/>
        <note>catalytic</note>
    </ligand>
</feature>
<sequence>MRKLVKKILAAEKAKGRIDVSFVDDDEIRRLNKQFRRKNKPTDVLSFNYDAGKIIGDVIISRETTEKNAKKFGVTLKEEVKRLVIHGTLHVLGYDHGRQMRHAEEVYSQF</sequence>
<dbReference type="GO" id="GO:0006364">
    <property type="term" value="P:rRNA processing"/>
    <property type="evidence" value="ECO:0007669"/>
    <property type="project" value="UniProtKB-UniRule"/>
</dbReference>
<keyword evidence="2 9" id="KW-0690">Ribosome biogenesis</keyword>
<comment type="function">
    <text evidence="9">Single strand-specific metallo-endoribonuclease involved in late-stage 70S ribosome quality control and in maturation of the 3' terminus of the 16S rRNA.</text>
</comment>
<evidence type="ECO:0000256" key="3">
    <source>
        <dbReference type="ARBA" id="ARBA00022552"/>
    </source>
</evidence>
<comment type="cofactor">
    <cofactor evidence="9">
        <name>Zn(2+)</name>
        <dbReference type="ChEBI" id="CHEBI:29105"/>
    </cofactor>
    <text evidence="9">Binds 1 zinc ion.</text>
</comment>
<dbReference type="InterPro" id="IPR002036">
    <property type="entry name" value="YbeY"/>
</dbReference>
<keyword evidence="7 9" id="KW-0378">Hydrolase</keyword>
<dbReference type="EC" id="3.1.-.-" evidence="9"/>
<feature type="binding site" evidence="9">
    <location>
        <position position="86"/>
    </location>
    <ligand>
        <name>Zn(2+)</name>
        <dbReference type="ChEBI" id="CHEBI:29105"/>
        <note>catalytic</note>
    </ligand>
</feature>
<evidence type="ECO:0000256" key="8">
    <source>
        <dbReference type="ARBA" id="ARBA00022833"/>
    </source>
</evidence>
<keyword evidence="5 9" id="KW-0479">Metal-binding</keyword>
<evidence type="ECO:0000313" key="10">
    <source>
        <dbReference type="EMBL" id="OGB90805.1"/>
    </source>
</evidence>
<dbReference type="GO" id="GO:0004521">
    <property type="term" value="F:RNA endonuclease activity"/>
    <property type="evidence" value="ECO:0007669"/>
    <property type="project" value="UniProtKB-UniRule"/>
</dbReference>
<dbReference type="InterPro" id="IPR023091">
    <property type="entry name" value="MetalPrtase_cat_dom_sf_prd"/>
</dbReference>
<evidence type="ECO:0000256" key="2">
    <source>
        <dbReference type="ARBA" id="ARBA00022517"/>
    </source>
</evidence>
<organism evidence="10 11">
    <name type="scientific">candidate division WOR-1 bacterium RIFCSPHIGHO2_01_FULL_53_15</name>
    <dbReference type="NCBI Taxonomy" id="1802564"/>
    <lineage>
        <taxon>Bacteria</taxon>
        <taxon>Bacillati</taxon>
        <taxon>Saganbacteria</taxon>
    </lineage>
</organism>